<reference evidence="3" key="1">
    <citation type="journal article" date="2021" name="mSystems">
        <title>Bacteria and Archaea Synergistically Convert Glycine Betaine to Biogenic Methane in the Formosa Cold Seep of the South China Sea.</title>
        <authorList>
            <person name="Li L."/>
            <person name="Zhang W."/>
            <person name="Zhang S."/>
            <person name="Song L."/>
            <person name="Sun Q."/>
            <person name="Zhang H."/>
            <person name="Xiang H."/>
            <person name="Dong X."/>
        </authorList>
    </citation>
    <scope>NUCLEOTIDE SEQUENCE</scope>
    <source>
        <strain evidence="3">ZWT</strain>
    </source>
</reference>
<accession>A0A9J6NZE6</accession>
<evidence type="ECO:0000313" key="3">
    <source>
        <dbReference type="EMBL" id="MCM1988973.1"/>
    </source>
</evidence>
<dbReference type="InterPro" id="IPR018309">
    <property type="entry name" value="Tscrpt_reg_PadR_C"/>
</dbReference>
<dbReference type="SUPFAM" id="SSF46785">
    <property type="entry name" value="Winged helix' DNA-binding domain"/>
    <property type="match status" value="1"/>
</dbReference>
<evidence type="ECO:0000313" key="4">
    <source>
        <dbReference type="Proteomes" id="UP001056429"/>
    </source>
</evidence>
<dbReference type="AlphaFoldDB" id="A0A9J6NZE6"/>
<dbReference type="Gene3D" id="1.10.10.10">
    <property type="entry name" value="Winged helix-like DNA-binding domain superfamily/Winged helix DNA-binding domain"/>
    <property type="match status" value="1"/>
</dbReference>
<feature type="domain" description="Transcription regulator PadR N-terminal" evidence="1">
    <location>
        <begin position="7"/>
        <end position="80"/>
    </location>
</feature>
<sequence>MSLKHGLLGLLNYGPMSGYELDKAFKDSLNFFWQAGRSQIYRELNTMKKLGWLSSTIIFQSDKPNKKLYSLTEKGKLEFQNWLSLDCIDESLCIRSVFLMKTFFSGEKDTDDNIQMLINYKERCREALLGIERKNSNIDSYKDCITDKQKTLYWGATASFGKYYFEMCIRWAEDTIKLLEEEKA</sequence>
<evidence type="ECO:0000259" key="2">
    <source>
        <dbReference type="Pfam" id="PF10400"/>
    </source>
</evidence>
<proteinExistence type="predicted"/>
<keyword evidence="4" id="KW-1185">Reference proteome</keyword>
<dbReference type="Proteomes" id="UP001056429">
    <property type="component" value="Unassembled WGS sequence"/>
</dbReference>
<gene>
    <name evidence="3" type="ORF">KDK92_04410</name>
</gene>
<dbReference type="InterPro" id="IPR005149">
    <property type="entry name" value="Tscrpt_reg_PadR_N"/>
</dbReference>
<dbReference type="PANTHER" id="PTHR43252:SF2">
    <property type="entry name" value="TRANSCRIPTION REGULATOR, PADR-LIKE FAMILY"/>
    <property type="match status" value="1"/>
</dbReference>
<dbReference type="Gene3D" id="6.10.140.190">
    <property type="match status" value="1"/>
</dbReference>
<evidence type="ECO:0000259" key="1">
    <source>
        <dbReference type="Pfam" id="PF03551"/>
    </source>
</evidence>
<dbReference type="InterPro" id="IPR036390">
    <property type="entry name" value="WH_DNA-bd_sf"/>
</dbReference>
<organism evidence="3 4">
    <name type="scientific">Oceanirhabdus seepicola</name>
    <dbReference type="NCBI Taxonomy" id="2828781"/>
    <lineage>
        <taxon>Bacteria</taxon>
        <taxon>Bacillati</taxon>
        <taxon>Bacillota</taxon>
        <taxon>Clostridia</taxon>
        <taxon>Eubacteriales</taxon>
        <taxon>Clostridiaceae</taxon>
        <taxon>Oceanirhabdus</taxon>
    </lineage>
</organism>
<feature type="domain" description="Transcription regulator PadR C-terminal" evidence="2">
    <location>
        <begin position="94"/>
        <end position="180"/>
    </location>
</feature>
<dbReference type="Pfam" id="PF10400">
    <property type="entry name" value="Vir_act_alpha_C"/>
    <property type="match status" value="1"/>
</dbReference>
<comment type="caution">
    <text evidence="3">The sequence shown here is derived from an EMBL/GenBank/DDBJ whole genome shotgun (WGS) entry which is preliminary data.</text>
</comment>
<name>A0A9J6NZE6_9CLOT</name>
<dbReference type="PANTHER" id="PTHR43252">
    <property type="entry name" value="TRANSCRIPTIONAL REGULATOR YQJI"/>
    <property type="match status" value="1"/>
</dbReference>
<dbReference type="EMBL" id="JAGSOJ010000001">
    <property type="protein sequence ID" value="MCM1988973.1"/>
    <property type="molecule type" value="Genomic_DNA"/>
</dbReference>
<protein>
    <submittedName>
        <fullName evidence="3">PadR family transcriptional regulator</fullName>
    </submittedName>
</protein>
<dbReference type="InterPro" id="IPR036388">
    <property type="entry name" value="WH-like_DNA-bd_sf"/>
</dbReference>
<dbReference type="RefSeq" id="WP_250857839.1">
    <property type="nucleotide sequence ID" value="NZ_JAGSOJ010000001.1"/>
</dbReference>
<dbReference type="Pfam" id="PF03551">
    <property type="entry name" value="PadR"/>
    <property type="match status" value="1"/>
</dbReference>
<reference evidence="3" key="2">
    <citation type="submission" date="2021-04" db="EMBL/GenBank/DDBJ databases">
        <authorList>
            <person name="Dong X."/>
        </authorList>
    </citation>
    <scope>NUCLEOTIDE SEQUENCE</scope>
    <source>
        <strain evidence="3">ZWT</strain>
    </source>
</reference>